<feature type="non-terminal residue" evidence="1">
    <location>
        <position position="1"/>
    </location>
</feature>
<dbReference type="Proteomes" id="UP000012159">
    <property type="component" value="Unassembled WGS sequence"/>
</dbReference>
<dbReference type="AlphaFoldDB" id="M6W068"/>
<evidence type="ECO:0000313" key="1">
    <source>
        <dbReference type="EMBL" id="EMO62470.1"/>
    </source>
</evidence>
<evidence type="ECO:0000313" key="2">
    <source>
        <dbReference type="Proteomes" id="UP000012159"/>
    </source>
</evidence>
<reference evidence="1 2" key="1">
    <citation type="submission" date="2013-01" db="EMBL/GenBank/DDBJ databases">
        <authorList>
            <person name="Harkins D.M."/>
            <person name="Durkin A.S."/>
            <person name="Brinkac L.M."/>
            <person name="Haft D.H."/>
            <person name="Selengut J.D."/>
            <person name="Sanka R."/>
            <person name="DePew J."/>
            <person name="Purushe J."/>
            <person name="Picardeau M."/>
            <person name="Werts C."/>
            <person name="Goarant C."/>
            <person name="Vinetz J.M."/>
            <person name="Sutton G.G."/>
            <person name="Nierman W.C."/>
            <person name="Fouts D.E."/>
        </authorList>
    </citation>
    <scope>NUCLEOTIDE SEQUENCE [LARGE SCALE GENOMIC DNA]</scope>
    <source>
        <strain evidence="1 2">200901868</strain>
    </source>
</reference>
<proteinExistence type="predicted"/>
<name>M6W068_LEPBO</name>
<organism evidence="1 2">
    <name type="scientific">Leptospira borgpetersenii serovar Pomona str. 200901868</name>
    <dbReference type="NCBI Taxonomy" id="1192866"/>
    <lineage>
        <taxon>Bacteria</taxon>
        <taxon>Pseudomonadati</taxon>
        <taxon>Spirochaetota</taxon>
        <taxon>Spirochaetia</taxon>
        <taxon>Leptospirales</taxon>
        <taxon>Leptospiraceae</taxon>
        <taxon>Leptospira</taxon>
    </lineage>
</organism>
<accession>M6W068</accession>
<protein>
    <submittedName>
        <fullName evidence="1">Uncharacterized protein</fullName>
    </submittedName>
</protein>
<comment type="caution">
    <text evidence="1">The sequence shown here is derived from an EMBL/GenBank/DDBJ whole genome shotgun (WGS) entry which is preliminary data.</text>
</comment>
<dbReference type="EMBL" id="AKWF02000077">
    <property type="protein sequence ID" value="EMO62470.1"/>
    <property type="molecule type" value="Genomic_DNA"/>
</dbReference>
<gene>
    <name evidence="1" type="ORF">LEP1GSC133_1836</name>
</gene>
<sequence>KKERKNLKSLLILAYQSENSRKLLYSIAFYTTNIP</sequence>